<dbReference type="SUPFAM" id="SSF81665">
    <property type="entry name" value="Calcium ATPase, transmembrane domain M"/>
    <property type="match status" value="1"/>
</dbReference>
<dbReference type="PROSITE" id="PS00154">
    <property type="entry name" value="ATPASE_E1_E2"/>
    <property type="match status" value="1"/>
</dbReference>
<proteinExistence type="predicted"/>
<dbReference type="InterPro" id="IPR023298">
    <property type="entry name" value="ATPase_P-typ_TM_dom_sf"/>
</dbReference>
<keyword evidence="2 6" id="KW-0812">Transmembrane</keyword>
<dbReference type="SUPFAM" id="SSF81660">
    <property type="entry name" value="Metal cation-transporting ATPase, ATP-binding domain N"/>
    <property type="match status" value="1"/>
</dbReference>
<keyword evidence="5 6" id="KW-0472">Membrane</keyword>
<evidence type="ECO:0000256" key="3">
    <source>
        <dbReference type="ARBA" id="ARBA00022967"/>
    </source>
</evidence>
<dbReference type="Gene3D" id="1.20.1110.10">
    <property type="entry name" value="Calcium-transporting ATPase, transmembrane domain"/>
    <property type="match status" value="1"/>
</dbReference>
<dbReference type="InterPro" id="IPR018303">
    <property type="entry name" value="ATPase_P-typ_P_site"/>
</dbReference>
<feature type="transmembrane region" description="Helical" evidence="6">
    <location>
        <begin position="699"/>
        <end position="717"/>
    </location>
</feature>
<keyword evidence="9" id="KW-1185">Reference proteome</keyword>
<feature type="transmembrane region" description="Helical" evidence="6">
    <location>
        <begin position="42"/>
        <end position="60"/>
    </location>
</feature>
<feature type="transmembrane region" description="Helical" evidence="6">
    <location>
        <begin position="66"/>
        <end position="84"/>
    </location>
</feature>
<sequence length="799" mass="85184">MPAPGPSGLTAAQVEERTRQGEVNHHHTKTSRSLGSIARANVFTLFNTILTTAIVVVLIVGDWRDAVFGGVMVLNAIIGIAAEYRAKKTLDSLAIVDAPHSLVWRDGEEREVLSEDVVRGDIIELRLGDQVPVDGIVQTSHSLDIDESLLTGESVPIRKKQGDRVLAGTAVVSGDGLIEATVVGNAVYAHTLTEQVRRFTRTTSEIQQGINRVLRVISWLIVPVTALIVWSQIRLDPLSGGWRHALVLAVAAVVGMIPQGLVLLTSMNFALGAATLARRKVLVNELPAVEVLARVDALCVDKTGTLTTGGVSVDSMIPLGAGDSGDRIDEGAARALLTLNASTHNATAEAIVAHLKAQALEVEPAGLSANWSVPFNSTRKWSGFSDGEQAWVLGAPEMTVTDANVLDHVTRVADQGLRVVVLSCAPAAPSSMGEELPQGLQPNTLIVLREQIRPDAADTMEYFRRQGVRVRVISGDNPATVQAIANVASLREDQATIRGMDARTLPEDMDSDAFVQAVMDHDVFGRVTPEQKRAMVRALQSRGHTVAMTGDGVNDALALKDADLGIAMGSGARATKAVAQIVLVDGAFAALPGVVAEGRRIMANMERVSALFLAKTVYASLIAVICALAAWHYPFLPRHFTYIDALTIGIPAFFIALGPNRRRYVSGYLKRVLGLAVPSGCVLAAAALTAYWMVGVGKVEGQTAAALSLMCGALWLLSITARPVNSWRAGLIALMLTCAVAGVFIPFVRNFFALEWPAAHDGWVILACGLTACILIEAAHRAYSLRHQRKAETDGAPLD</sequence>
<accession>A0ABY0V7M0</accession>
<evidence type="ECO:0000313" key="8">
    <source>
        <dbReference type="EMBL" id="SDT93793.1"/>
    </source>
</evidence>
<feature type="transmembrane region" description="Helical" evidence="6">
    <location>
        <begin position="760"/>
        <end position="780"/>
    </location>
</feature>
<evidence type="ECO:0000256" key="5">
    <source>
        <dbReference type="ARBA" id="ARBA00023136"/>
    </source>
</evidence>
<reference evidence="8 9" key="1">
    <citation type="submission" date="2016-10" db="EMBL/GenBank/DDBJ databases">
        <authorList>
            <person name="Varghese N."/>
            <person name="Submissions S."/>
        </authorList>
    </citation>
    <scope>NUCLEOTIDE SEQUENCE [LARGE SCALE GENOMIC DNA]</scope>
    <source>
        <strain evidence="8 9">DSM 9169</strain>
    </source>
</reference>
<dbReference type="SFLD" id="SFLDS00003">
    <property type="entry name" value="Haloacid_Dehalogenase"/>
    <property type="match status" value="1"/>
</dbReference>
<feature type="transmembrane region" description="Helical" evidence="6">
    <location>
        <begin position="608"/>
        <end position="633"/>
    </location>
</feature>
<comment type="subcellular location">
    <subcellularLocation>
        <location evidence="1">Cell membrane</location>
        <topology evidence="1">Multi-pass membrane protein</topology>
    </subcellularLocation>
</comment>
<gene>
    <name evidence="8" type="ORF">SAMN04489714_1057</name>
</gene>
<dbReference type="Pfam" id="PF00702">
    <property type="entry name" value="Hydrolase"/>
    <property type="match status" value="1"/>
</dbReference>
<dbReference type="InterPro" id="IPR023214">
    <property type="entry name" value="HAD_sf"/>
</dbReference>
<feature type="transmembrane region" description="Helical" evidence="6">
    <location>
        <begin position="729"/>
        <end position="748"/>
    </location>
</feature>
<dbReference type="Gene3D" id="3.40.50.1000">
    <property type="entry name" value="HAD superfamily/HAD-like"/>
    <property type="match status" value="1"/>
</dbReference>
<dbReference type="InterPro" id="IPR001757">
    <property type="entry name" value="P_typ_ATPase"/>
</dbReference>
<dbReference type="Gene3D" id="3.40.1110.10">
    <property type="entry name" value="Calcium-transporting ATPase, cytoplasmic domain N"/>
    <property type="match status" value="1"/>
</dbReference>
<dbReference type="PRINTS" id="PR00120">
    <property type="entry name" value="HATPASE"/>
</dbReference>
<feature type="transmembrane region" description="Helical" evidence="6">
    <location>
        <begin position="639"/>
        <end position="660"/>
    </location>
</feature>
<feature type="transmembrane region" description="Helical" evidence="6">
    <location>
        <begin position="672"/>
        <end position="693"/>
    </location>
</feature>
<evidence type="ECO:0000256" key="6">
    <source>
        <dbReference type="SAM" id="Phobius"/>
    </source>
</evidence>
<evidence type="ECO:0000256" key="1">
    <source>
        <dbReference type="ARBA" id="ARBA00004651"/>
    </source>
</evidence>
<evidence type="ECO:0000313" key="9">
    <source>
        <dbReference type="Proteomes" id="UP000198976"/>
    </source>
</evidence>
<dbReference type="Pfam" id="PF00122">
    <property type="entry name" value="E1-E2_ATPase"/>
    <property type="match status" value="1"/>
</dbReference>
<protein>
    <submittedName>
        <fullName evidence="8">Cation-transporting ATPase E</fullName>
    </submittedName>
</protein>
<organism evidence="8 9">
    <name type="scientific">Schaalia radingae</name>
    <dbReference type="NCBI Taxonomy" id="131110"/>
    <lineage>
        <taxon>Bacteria</taxon>
        <taxon>Bacillati</taxon>
        <taxon>Actinomycetota</taxon>
        <taxon>Actinomycetes</taxon>
        <taxon>Actinomycetales</taxon>
        <taxon>Actinomycetaceae</taxon>
        <taxon>Schaalia</taxon>
    </lineage>
</organism>
<dbReference type="RefSeq" id="WP_092648567.1">
    <property type="nucleotide sequence ID" value="NZ_LT629792.1"/>
</dbReference>
<dbReference type="PANTHER" id="PTHR42861">
    <property type="entry name" value="CALCIUM-TRANSPORTING ATPASE"/>
    <property type="match status" value="1"/>
</dbReference>
<dbReference type="Proteomes" id="UP000198976">
    <property type="component" value="Chromosome I"/>
</dbReference>
<dbReference type="SFLD" id="SFLDG00002">
    <property type="entry name" value="C1.7:_P-type_atpase_like"/>
    <property type="match status" value="1"/>
</dbReference>
<evidence type="ECO:0000259" key="7">
    <source>
        <dbReference type="Pfam" id="PF00122"/>
    </source>
</evidence>
<feature type="transmembrane region" description="Helical" evidence="6">
    <location>
        <begin position="245"/>
        <end position="271"/>
    </location>
</feature>
<evidence type="ECO:0000256" key="2">
    <source>
        <dbReference type="ARBA" id="ARBA00022692"/>
    </source>
</evidence>
<dbReference type="InterPro" id="IPR008250">
    <property type="entry name" value="ATPase_P-typ_transduc_dom_A_sf"/>
</dbReference>
<feature type="domain" description="P-type ATPase A" evidence="7">
    <location>
        <begin position="99"/>
        <end position="196"/>
    </location>
</feature>
<dbReference type="PRINTS" id="PR00119">
    <property type="entry name" value="CATATPASE"/>
</dbReference>
<evidence type="ECO:0000256" key="4">
    <source>
        <dbReference type="ARBA" id="ARBA00022989"/>
    </source>
</evidence>
<keyword evidence="3" id="KW-1278">Translocase</keyword>
<name>A0ABY0V7M0_9ACTO</name>
<dbReference type="InterPro" id="IPR036412">
    <property type="entry name" value="HAD-like_sf"/>
</dbReference>
<feature type="transmembrane region" description="Helical" evidence="6">
    <location>
        <begin position="213"/>
        <end position="233"/>
    </location>
</feature>
<dbReference type="SUPFAM" id="SSF81653">
    <property type="entry name" value="Calcium ATPase, transduction domain A"/>
    <property type="match status" value="1"/>
</dbReference>
<dbReference type="Gene3D" id="2.70.150.10">
    <property type="entry name" value="Calcium-transporting ATPase, cytoplasmic transduction domain A"/>
    <property type="match status" value="1"/>
</dbReference>
<keyword evidence="4 6" id="KW-1133">Transmembrane helix</keyword>
<dbReference type="InterPro" id="IPR044492">
    <property type="entry name" value="P_typ_ATPase_HD_dom"/>
</dbReference>
<dbReference type="InterPro" id="IPR059000">
    <property type="entry name" value="ATPase_P-type_domA"/>
</dbReference>
<dbReference type="InterPro" id="IPR023299">
    <property type="entry name" value="ATPase_P-typ_cyto_dom_N"/>
</dbReference>
<dbReference type="NCBIfam" id="TIGR01494">
    <property type="entry name" value="ATPase_P-type"/>
    <property type="match status" value="2"/>
</dbReference>
<dbReference type="SUPFAM" id="SSF56784">
    <property type="entry name" value="HAD-like"/>
    <property type="match status" value="1"/>
</dbReference>
<dbReference type="EMBL" id="LT629792">
    <property type="protein sequence ID" value="SDT93793.1"/>
    <property type="molecule type" value="Genomic_DNA"/>
</dbReference>
<dbReference type="SFLD" id="SFLDF00027">
    <property type="entry name" value="p-type_atpase"/>
    <property type="match status" value="1"/>
</dbReference>